<dbReference type="Proteomes" id="UP000321863">
    <property type="component" value="Unassembled WGS sequence"/>
</dbReference>
<keyword evidence="2" id="KW-1185">Reference proteome</keyword>
<protein>
    <submittedName>
        <fullName evidence="1">Uncharacterized protein</fullName>
    </submittedName>
</protein>
<comment type="caution">
    <text evidence="1">The sequence shown here is derived from an EMBL/GenBank/DDBJ whole genome shotgun (WGS) entry which is preliminary data.</text>
</comment>
<dbReference type="AlphaFoldDB" id="A0A511YMP5"/>
<evidence type="ECO:0000313" key="1">
    <source>
        <dbReference type="EMBL" id="GEN76484.1"/>
    </source>
</evidence>
<organism evidence="1 2">
    <name type="scientific">Chryseobacterium hagamense</name>
    <dbReference type="NCBI Taxonomy" id="395935"/>
    <lineage>
        <taxon>Bacteria</taxon>
        <taxon>Pseudomonadati</taxon>
        <taxon>Bacteroidota</taxon>
        <taxon>Flavobacteriia</taxon>
        <taxon>Flavobacteriales</taxon>
        <taxon>Weeksellaceae</taxon>
        <taxon>Chryseobacterium group</taxon>
        <taxon>Chryseobacterium</taxon>
    </lineage>
</organism>
<dbReference type="EMBL" id="BJYJ01000010">
    <property type="protein sequence ID" value="GEN76484.1"/>
    <property type="molecule type" value="Genomic_DNA"/>
</dbReference>
<reference evidence="1 2" key="1">
    <citation type="submission" date="2019-07" db="EMBL/GenBank/DDBJ databases">
        <title>Whole genome shotgun sequence of Chryseobacterium hagamense NBRC 105253.</title>
        <authorList>
            <person name="Hosoyama A."/>
            <person name="Uohara A."/>
            <person name="Ohji S."/>
            <person name="Ichikawa N."/>
        </authorList>
    </citation>
    <scope>NUCLEOTIDE SEQUENCE [LARGE SCALE GENOMIC DNA]</scope>
    <source>
        <strain evidence="1 2">NBRC 105253</strain>
    </source>
</reference>
<proteinExistence type="predicted"/>
<name>A0A511YMP5_9FLAO</name>
<sequence length="131" mass="15279">MALSCGREIIDYRIINKYSYINESSTDMDIYSYYQGKKTKHVISKGNTYSQELDLNFGSVDDIIFYADSVKIVYEQNRFKIWKATDNNSRNILMRDENYTKTAEKENFEAFQFTFTIQDGTQTSSCNGNCN</sequence>
<evidence type="ECO:0000313" key="2">
    <source>
        <dbReference type="Proteomes" id="UP000321863"/>
    </source>
</evidence>
<accession>A0A511YMP5</accession>
<gene>
    <name evidence="1" type="ORF">CHA01nite_22240</name>
</gene>